<accession>A0A8I1D828</accession>
<organism evidence="3 4">
    <name type="scientific">Rhodococcus erythropolis</name>
    <name type="common">Arthrobacter picolinophilus</name>
    <dbReference type="NCBI Taxonomy" id="1833"/>
    <lineage>
        <taxon>Bacteria</taxon>
        <taxon>Bacillati</taxon>
        <taxon>Actinomycetota</taxon>
        <taxon>Actinomycetes</taxon>
        <taxon>Mycobacteriales</taxon>
        <taxon>Nocardiaceae</taxon>
        <taxon>Rhodococcus</taxon>
        <taxon>Rhodococcus erythropolis group</taxon>
    </lineage>
</organism>
<evidence type="ECO:0000256" key="2">
    <source>
        <dbReference type="SAM" id="Phobius"/>
    </source>
</evidence>
<dbReference type="RefSeq" id="WP_149357618.1">
    <property type="nucleotide sequence ID" value="NZ_JAECSB010000057.1"/>
</dbReference>
<feature type="transmembrane region" description="Helical" evidence="2">
    <location>
        <begin position="197"/>
        <end position="218"/>
    </location>
</feature>
<feature type="compositionally biased region" description="Low complexity" evidence="1">
    <location>
        <begin position="278"/>
        <end position="291"/>
    </location>
</feature>
<evidence type="ECO:0000313" key="3">
    <source>
        <dbReference type="EMBL" id="MBH5144299.1"/>
    </source>
</evidence>
<reference evidence="3 4" key="1">
    <citation type="submission" date="2020-12" db="EMBL/GenBank/DDBJ databases">
        <title>Draft genome sequence of furan degrading bacterial strain FUR100.</title>
        <authorList>
            <person name="Woiski C."/>
        </authorList>
    </citation>
    <scope>NUCLEOTIDE SEQUENCE [LARGE SCALE GENOMIC DNA]</scope>
    <source>
        <strain evidence="3 4">FUR100</strain>
    </source>
</reference>
<keyword evidence="2" id="KW-1133">Transmembrane helix</keyword>
<proteinExistence type="predicted"/>
<keyword evidence="2" id="KW-0472">Membrane</keyword>
<keyword evidence="4" id="KW-1185">Reference proteome</keyword>
<evidence type="ECO:0000256" key="1">
    <source>
        <dbReference type="SAM" id="MobiDB-lite"/>
    </source>
</evidence>
<evidence type="ECO:0000313" key="4">
    <source>
        <dbReference type="Proteomes" id="UP000627573"/>
    </source>
</evidence>
<protein>
    <submittedName>
        <fullName evidence="3">Tripartite tricarboxylate transporter TctB family protein</fullName>
    </submittedName>
</protein>
<feature type="region of interest" description="Disordered" evidence="1">
    <location>
        <begin position="263"/>
        <end position="291"/>
    </location>
</feature>
<feature type="transmembrane region" description="Helical" evidence="2">
    <location>
        <begin position="173"/>
        <end position="191"/>
    </location>
</feature>
<dbReference type="EMBL" id="JAECSB010000057">
    <property type="protein sequence ID" value="MBH5144299.1"/>
    <property type="molecule type" value="Genomic_DNA"/>
</dbReference>
<dbReference type="AlphaFoldDB" id="A0A8I1D828"/>
<dbReference type="Proteomes" id="UP000627573">
    <property type="component" value="Unassembled WGS sequence"/>
</dbReference>
<keyword evidence="2" id="KW-0812">Transmembrane</keyword>
<feature type="region of interest" description="Disordered" evidence="1">
    <location>
        <begin position="126"/>
        <end position="152"/>
    </location>
</feature>
<name>A0A8I1D828_RHOER</name>
<sequence>MDGQHAPGLKPKIAGRIRQGLNPSLHSGERLLAIASVTNLRPLLDGFAVTTGRLIGLNTARISQKGPTIAVSFPEIERVDYAPKFGGTHITVTLKSGAAVHMGSVMPVDAEFVRESVDAAREAHPRSGYVAPHPVGTATNSSAPPEHPKSEAVSLATAASRLSPPRIWSAPRIAALAFAILFTLSAIANAFDRGMLGVVPFLIAVAIPLAWAGLVTPIRRRRAQKNALPAPKTSGRMKAAITAVSVGLVIVAVITDPEVEKEPDTASVLASSDDEDSAAPNTSTTTSSAPLTATELPTVAFDKSMVRALGVSKENKGGQSDVRFVAGSDDLATLNKLTEQCIDHYLKETKAAYCYAYGSDKDYELKTFDWTPEFDTSVYGGSRPCWTHYAGQPLSGRDSRSSQATSGVSYLAADCPGTVTFPDPDGSLATERSRRAEAKAVNSALKPRDPCKLVDVDALAALDFKTVLGNTTDDPTAYLPEGAVASYSCTNSELELGLTVTEYRSAQLARNATEEIIGTPNSFLLGSGGFVTDIAGGAGSAVINEELGISEAYWANGQYGFAVTLNSIPPVKGLSTGQPASALVKTLTTIAATANERIATENW</sequence>
<comment type="caution">
    <text evidence="3">The sequence shown here is derived from an EMBL/GenBank/DDBJ whole genome shotgun (WGS) entry which is preliminary data.</text>
</comment>
<gene>
    <name evidence="3" type="ORF">I3517_16915</name>
</gene>